<dbReference type="STRING" id="279058.LT85_1013"/>
<accession>A0A0A1F6M8</accession>
<protein>
    <submittedName>
        <fullName evidence="1">Uncharacterized protein</fullName>
    </submittedName>
</protein>
<dbReference type="KEGG" id="care:LT85_1013"/>
<name>A0A0A1F6M8_9BURK</name>
<dbReference type="Proteomes" id="UP000030302">
    <property type="component" value="Chromosome"/>
</dbReference>
<gene>
    <name evidence="1" type="ORF">LT85_1013</name>
</gene>
<proteinExistence type="predicted"/>
<keyword evidence="2" id="KW-1185">Reference proteome</keyword>
<reference evidence="2" key="1">
    <citation type="journal article" date="2014" name="Soil Biol. Biochem.">
        <title>Structure and function of bacterial communities in ageing soils: Insights from the Mendocino ecological staircase.</title>
        <authorList>
            <person name="Uroz S."/>
            <person name="Tech J.J."/>
            <person name="Sawaya N.A."/>
            <person name="Frey-Klett P."/>
            <person name="Leveau J.H.J."/>
        </authorList>
    </citation>
    <scope>NUCLEOTIDE SEQUENCE [LARGE SCALE GENOMIC DNA]</scope>
    <source>
        <strain evidence="2">Cal35</strain>
    </source>
</reference>
<sequence>MSKVTDAFAAIKAKVEGAMQLADPETALKEAEHAFMDVLAAAHEELDQRVAALEAMAKPAVAEVEAVAKTGAGEAEGILGKIGDFVEHLVHPDAVPVAPAEPVSTAVWGTAAAPATATETAPAAAIEAPGTPII</sequence>
<dbReference type="EMBL" id="CP009962">
    <property type="protein sequence ID" value="AIY40171.1"/>
    <property type="molecule type" value="Genomic_DNA"/>
</dbReference>
<evidence type="ECO:0000313" key="2">
    <source>
        <dbReference type="Proteomes" id="UP000030302"/>
    </source>
</evidence>
<organism evidence="1 2">
    <name type="scientific">Collimonas arenae</name>
    <dbReference type="NCBI Taxonomy" id="279058"/>
    <lineage>
        <taxon>Bacteria</taxon>
        <taxon>Pseudomonadati</taxon>
        <taxon>Pseudomonadota</taxon>
        <taxon>Betaproteobacteria</taxon>
        <taxon>Burkholderiales</taxon>
        <taxon>Oxalobacteraceae</taxon>
        <taxon>Collimonas</taxon>
    </lineage>
</organism>
<dbReference type="AlphaFoldDB" id="A0A0A1F6M8"/>
<evidence type="ECO:0000313" key="1">
    <source>
        <dbReference type="EMBL" id="AIY40171.1"/>
    </source>
</evidence>
<dbReference type="RefSeq" id="WP_038486140.1">
    <property type="nucleotide sequence ID" value="NZ_CP009962.1"/>
</dbReference>
<dbReference type="HOGENOM" id="CLU_1892609_0_0_4"/>